<keyword evidence="3" id="KW-0418">Kinase</keyword>
<dbReference type="Pfam" id="PF13657">
    <property type="entry name" value="Couple_hipA"/>
    <property type="match status" value="1"/>
</dbReference>
<dbReference type="PANTHER" id="PTHR37419:SF1">
    <property type="entry name" value="SERINE_THREONINE-PROTEIN KINASE TOXIN HIPA"/>
    <property type="match status" value="1"/>
</dbReference>
<dbReference type="RefSeq" id="WP_018576046.1">
    <property type="nucleotide sequence ID" value="NZ_KB892382.1"/>
</dbReference>
<evidence type="ECO:0000256" key="3">
    <source>
        <dbReference type="ARBA" id="ARBA00022777"/>
    </source>
</evidence>
<dbReference type="InterPro" id="IPR012893">
    <property type="entry name" value="HipA-like_C"/>
</dbReference>
<comment type="caution">
    <text evidence="6">The sequence shown here is derived from an EMBL/GenBank/DDBJ whole genome shotgun (WGS) entry which is preliminary data.</text>
</comment>
<evidence type="ECO:0000313" key="6">
    <source>
        <dbReference type="EMBL" id="KTD60035.1"/>
    </source>
</evidence>
<accession>A0A0W0YTY3</accession>
<dbReference type="PATRIC" id="fig|1122169.6.peg.2048"/>
<evidence type="ECO:0000259" key="4">
    <source>
        <dbReference type="Pfam" id="PF07804"/>
    </source>
</evidence>
<dbReference type="InterPro" id="IPR052028">
    <property type="entry name" value="HipA_Ser/Thr_kinase"/>
</dbReference>
<evidence type="ECO:0000256" key="2">
    <source>
        <dbReference type="ARBA" id="ARBA00022679"/>
    </source>
</evidence>
<dbReference type="eggNOG" id="COG3550">
    <property type="taxonomic scope" value="Bacteria"/>
</dbReference>
<dbReference type="STRING" id="1122169.Lsha_1785"/>
<dbReference type="AlphaFoldDB" id="A0A0W0YTY3"/>
<reference evidence="6 7" key="1">
    <citation type="submission" date="2015-11" db="EMBL/GenBank/DDBJ databases">
        <title>Genomic analysis of 38 Legionella species identifies large and diverse effector repertoires.</title>
        <authorList>
            <person name="Burstein D."/>
            <person name="Amaro F."/>
            <person name="Zusman T."/>
            <person name="Lifshitz Z."/>
            <person name="Cohen O."/>
            <person name="Gilbert J.A."/>
            <person name="Pupko T."/>
            <person name="Shuman H.A."/>
            <person name="Segal G."/>
        </authorList>
    </citation>
    <scope>NUCLEOTIDE SEQUENCE [LARGE SCALE GENOMIC DNA]</scope>
    <source>
        <strain evidence="6 7">ATCC 49655</strain>
    </source>
</reference>
<dbReference type="InterPro" id="IPR017508">
    <property type="entry name" value="HipA_N1"/>
</dbReference>
<gene>
    <name evidence="6" type="primary">hipA_4</name>
    <name evidence="6" type="ORF">Lsha_1785</name>
</gene>
<dbReference type="EMBL" id="LNYW01000046">
    <property type="protein sequence ID" value="KTD60035.1"/>
    <property type="molecule type" value="Genomic_DNA"/>
</dbReference>
<protein>
    <submittedName>
        <fullName evidence="6">HipA protein, DNA binding regulator</fullName>
    </submittedName>
</protein>
<comment type="similarity">
    <text evidence="1">Belongs to the HipA Ser/Thr kinase family.</text>
</comment>
<evidence type="ECO:0000313" key="7">
    <source>
        <dbReference type="Proteomes" id="UP000054600"/>
    </source>
</evidence>
<dbReference type="OrthoDB" id="9805913at2"/>
<dbReference type="GO" id="GO:0004674">
    <property type="term" value="F:protein serine/threonine kinase activity"/>
    <property type="evidence" value="ECO:0007669"/>
    <property type="project" value="TreeGrafter"/>
</dbReference>
<proteinExistence type="inferred from homology"/>
<dbReference type="GO" id="GO:0005829">
    <property type="term" value="C:cytosol"/>
    <property type="evidence" value="ECO:0007669"/>
    <property type="project" value="TreeGrafter"/>
</dbReference>
<dbReference type="Pfam" id="PF07804">
    <property type="entry name" value="HipA_C"/>
    <property type="match status" value="1"/>
</dbReference>
<feature type="domain" description="HipA-like C-terminal" evidence="4">
    <location>
        <begin position="147"/>
        <end position="365"/>
    </location>
</feature>
<evidence type="ECO:0000259" key="5">
    <source>
        <dbReference type="Pfam" id="PF13657"/>
    </source>
</evidence>
<organism evidence="6 7">
    <name type="scientific">Legionella shakespearei DSM 23087</name>
    <dbReference type="NCBI Taxonomy" id="1122169"/>
    <lineage>
        <taxon>Bacteria</taxon>
        <taxon>Pseudomonadati</taxon>
        <taxon>Pseudomonadota</taxon>
        <taxon>Gammaproteobacteria</taxon>
        <taxon>Legionellales</taxon>
        <taxon>Legionellaceae</taxon>
        <taxon>Legionella</taxon>
    </lineage>
</organism>
<dbReference type="Gene3D" id="1.10.1070.20">
    <property type="match status" value="1"/>
</dbReference>
<sequence length="398" mass="45340">MNNYKDINKLIILKNSEFAGILQRTNQGCEFELNPHFIQNTKAPYFSYCIPKNSANIVIHGDNLPPFFAGLLPEGRRLNALISKIKTSKDDLFSLFAAVGTDCVGDIYVEDHERTGVNAPPRLDAVNFYSYFEETIAPDSLILDTKSLAGVQEKISASMISFPLNIAKKDKTYILKLNPEDKNNLIQNELQCLLLAKKCGFDVAKAKIVTDKDNNSGLLVERFDRNNQIKLHQEDACQFLNRYPADKYRISINQIADALMQITNAPQLEILNLLRQYVFSYLICNGDLHAKNISLHTLEDGTITLTPLYDLICTAIYSDFKMALKIDGRDDNIKRKTFIDFAERYKISAKAINTTLDNLIARFVNHYQSLYLIDMPENKRNLLHRMITKRIGDLRATK</sequence>
<name>A0A0W0YTY3_9GAMM</name>
<keyword evidence="7" id="KW-1185">Reference proteome</keyword>
<keyword evidence="2" id="KW-0808">Transferase</keyword>
<evidence type="ECO:0000256" key="1">
    <source>
        <dbReference type="ARBA" id="ARBA00010164"/>
    </source>
</evidence>
<dbReference type="Proteomes" id="UP000054600">
    <property type="component" value="Unassembled WGS sequence"/>
</dbReference>
<feature type="domain" description="HipA N-terminal subdomain 1" evidence="5">
    <location>
        <begin position="12"/>
        <end position="109"/>
    </location>
</feature>
<dbReference type="PANTHER" id="PTHR37419">
    <property type="entry name" value="SERINE/THREONINE-PROTEIN KINASE TOXIN HIPA"/>
    <property type="match status" value="1"/>
</dbReference>
<dbReference type="NCBIfam" id="TIGR03071">
    <property type="entry name" value="couple_hipA"/>
    <property type="match status" value="1"/>
</dbReference>